<accession>A0ABQ1W5N1</accession>
<evidence type="ECO:0000313" key="2">
    <source>
        <dbReference type="Proteomes" id="UP000608420"/>
    </source>
</evidence>
<sequence>MSMIVYLGYEGKAWIYSDTRVSTEKNGLSYHIHDNCEKARVFGDKIVFGMGYLPAVEQIFEEIEFSNQQLSDIKKITKDAYDKYKGEIGVYVLTVDNNGRYVMYTISNLLNFETLPDIIRNNDLGAAGANSDDAIDYIYQQFKLSVRPHQAILGAYNHVVDEKVGGKCILYQLDATDKYHIKINKFEYRIQDKKKLRKLRTHADMSGQAKFKKVKVTDGNNTALLDSTTRKFYMNNWDIVGVGALDAQFIQAGTLTAEDGFINNLTVNALKTLDKSDSIGDSVDYVYARDNYFKLVTGTITDRQHAKDGNGNLLYWVDAAKSQLTTETTSYPFYNLTYEPVEKFKLYLEGQGVDSYPVMQLGRGDGKTSESAKAFIKKEPDNLNITYHRSNTGAIREVKLDDMGITIKAHDNGTVTIEGKDINVVGTNKVTVSAPNGYDFT</sequence>
<evidence type="ECO:0008006" key="3">
    <source>
        <dbReference type="Google" id="ProtNLM"/>
    </source>
</evidence>
<name>A0ABQ1W5N1_9BACL</name>
<evidence type="ECO:0000313" key="1">
    <source>
        <dbReference type="EMBL" id="GGG16190.1"/>
    </source>
</evidence>
<keyword evidence="2" id="KW-1185">Reference proteome</keyword>
<comment type="caution">
    <text evidence="1">The sequence shown here is derived from an EMBL/GenBank/DDBJ whole genome shotgun (WGS) entry which is preliminary data.</text>
</comment>
<dbReference type="Proteomes" id="UP000608420">
    <property type="component" value="Unassembled WGS sequence"/>
</dbReference>
<dbReference type="EMBL" id="BMIW01000044">
    <property type="protein sequence ID" value="GGG16190.1"/>
    <property type="molecule type" value="Genomic_DNA"/>
</dbReference>
<dbReference type="RefSeq" id="WP_162944232.1">
    <property type="nucleotide sequence ID" value="NZ_BMIW01000044.1"/>
</dbReference>
<reference evidence="2" key="1">
    <citation type="journal article" date="2019" name="Int. J. Syst. Evol. Microbiol.">
        <title>The Global Catalogue of Microorganisms (GCM) 10K type strain sequencing project: providing services to taxonomists for standard genome sequencing and annotation.</title>
        <authorList>
            <consortium name="The Broad Institute Genomics Platform"/>
            <consortium name="The Broad Institute Genome Sequencing Center for Infectious Disease"/>
            <person name="Wu L."/>
            <person name="Ma J."/>
        </authorList>
    </citation>
    <scope>NUCLEOTIDE SEQUENCE [LARGE SCALE GENOMIC DNA]</scope>
    <source>
        <strain evidence="2">CGMCC 1.15420</strain>
    </source>
</reference>
<gene>
    <name evidence="1" type="ORF">GCM10010913_42770</name>
</gene>
<protein>
    <recommendedName>
        <fullName evidence="3">Prophage tail endopeptidase domain-containing protein</fullName>
    </recommendedName>
</protein>
<proteinExistence type="predicted"/>
<organism evidence="1 2">
    <name type="scientific">Paenibacillus aceti</name>
    <dbReference type="NCBI Taxonomy" id="1820010"/>
    <lineage>
        <taxon>Bacteria</taxon>
        <taxon>Bacillati</taxon>
        <taxon>Bacillota</taxon>
        <taxon>Bacilli</taxon>
        <taxon>Bacillales</taxon>
        <taxon>Paenibacillaceae</taxon>
        <taxon>Paenibacillus</taxon>
    </lineage>
</organism>